<dbReference type="InParanoid" id="A0A0D0DH00"/>
<accession>A0A0D0DH00</accession>
<reference evidence="2 3" key="1">
    <citation type="submission" date="2014-04" db="EMBL/GenBank/DDBJ databases">
        <authorList>
            <consortium name="DOE Joint Genome Institute"/>
            <person name="Kuo A."/>
            <person name="Kohler A."/>
            <person name="Jargeat P."/>
            <person name="Nagy L.G."/>
            <person name="Floudas D."/>
            <person name="Copeland A."/>
            <person name="Barry K.W."/>
            <person name="Cichocki N."/>
            <person name="Veneault-Fourrey C."/>
            <person name="LaButti K."/>
            <person name="Lindquist E.A."/>
            <person name="Lipzen A."/>
            <person name="Lundell T."/>
            <person name="Morin E."/>
            <person name="Murat C."/>
            <person name="Sun H."/>
            <person name="Tunlid A."/>
            <person name="Henrissat B."/>
            <person name="Grigoriev I.V."/>
            <person name="Hibbett D.S."/>
            <person name="Martin F."/>
            <person name="Nordberg H.P."/>
            <person name="Cantor M.N."/>
            <person name="Hua S.X."/>
        </authorList>
    </citation>
    <scope>NUCLEOTIDE SEQUENCE [LARGE SCALE GENOMIC DNA]</scope>
    <source>
        <strain evidence="2 3">Ve08.2h10</strain>
    </source>
</reference>
<dbReference type="EMBL" id="KN825972">
    <property type="protein sequence ID" value="KIK80624.1"/>
    <property type="molecule type" value="Genomic_DNA"/>
</dbReference>
<evidence type="ECO:0000256" key="1">
    <source>
        <dbReference type="SAM" id="MobiDB-lite"/>
    </source>
</evidence>
<reference evidence="3" key="2">
    <citation type="submission" date="2015-01" db="EMBL/GenBank/DDBJ databases">
        <title>Evolutionary Origins and Diversification of the Mycorrhizal Mutualists.</title>
        <authorList>
            <consortium name="DOE Joint Genome Institute"/>
            <consortium name="Mycorrhizal Genomics Consortium"/>
            <person name="Kohler A."/>
            <person name="Kuo A."/>
            <person name="Nagy L.G."/>
            <person name="Floudas D."/>
            <person name="Copeland A."/>
            <person name="Barry K.W."/>
            <person name="Cichocki N."/>
            <person name="Veneault-Fourrey C."/>
            <person name="LaButti K."/>
            <person name="Lindquist E.A."/>
            <person name="Lipzen A."/>
            <person name="Lundell T."/>
            <person name="Morin E."/>
            <person name="Murat C."/>
            <person name="Riley R."/>
            <person name="Ohm R."/>
            <person name="Sun H."/>
            <person name="Tunlid A."/>
            <person name="Henrissat B."/>
            <person name="Grigoriev I.V."/>
            <person name="Hibbett D.S."/>
            <person name="Martin F."/>
        </authorList>
    </citation>
    <scope>NUCLEOTIDE SEQUENCE [LARGE SCALE GENOMIC DNA]</scope>
    <source>
        <strain evidence="3">Ve08.2h10</strain>
    </source>
</reference>
<proteinExistence type="predicted"/>
<dbReference type="Proteomes" id="UP000054538">
    <property type="component" value="Unassembled WGS sequence"/>
</dbReference>
<dbReference type="AlphaFoldDB" id="A0A0D0DH00"/>
<name>A0A0D0DH00_9AGAM</name>
<feature type="region of interest" description="Disordered" evidence="1">
    <location>
        <begin position="1"/>
        <end position="46"/>
    </location>
</feature>
<organism evidence="2 3">
    <name type="scientific">Paxillus rubicundulus Ve08.2h10</name>
    <dbReference type="NCBI Taxonomy" id="930991"/>
    <lineage>
        <taxon>Eukaryota</taxon>
        <taxon>Fungi</taxon>
        <taxon>Dikarya</taxon>
        <taxon>Basidiomycota</taxon>
        <taxon>Agaricomycotina</taxon>
        <taxon>Agaricomycetes</taxon>
        <taxon>Agaricomycetidae</taxon>
        <taxon>Boletales</taxon>
        <taxon>Paxilineae</taxon>
        <taxon>Paxillaceae</taxon>
        <taxon>Paxillus</taxon>
    </lineage>
</organism>
<protein>
    <submittedName>
        <fullName evidence="2">Uncharacterized protein</fullName>
    </submittedName>
</protein>
<dbReference type="OrthoDB" id="2671396at2759"/>
<gene>
    <name evidence="2" type="ORF">PAXRUDRAFT_15683</name>
</gene>
<keyword evidence="3" id="KW-1185">Reference proteome</keyword>
<evidence type="ECO:0000313" key="3">
    <source>
        <dbReference type="Proteomes" id="UP000054538"/>
    </source>
</evidence>
<sequence>MDASVSPLSANKVDQPLVSTSASGHHAESSLKSQGKHCKLDSGNSPRRRKRVHWFLDLEAQHEDDEEETIDEEEQDPFFVPDGMIEDGQVTLLQALDHSDTIAQHFKDSTGDRSKDPVSEDEDTTVLDTTGIWEMIYFKYGKYLNIQYWEDFISDLAFKGVDKRQVLFKSIVLDEHRRRLAHYVSPVVPHPTSIPPPFPSVSPASPPSQGETVMKMWFVRIIPASSALYIASMWNKAGLAASEHKLLWGCVTVSMLDPSTFMHVLPLSHSSSVNCYSLVPAEEYICPFGIAALKPQDIDIFTLPITHFTHSDAFHSHEDENQCHRSKEVLIIGRHYMGWWGSLVSIGKDTCVVACGNSALETFETSVVVIRGEHAMLNGILLTPAQSIEVSDAFTQGQRPEVVNRQCTPPPEGLLQPVASSSFTPWLVDGDDIAGLNALTPTSAFDFLQHPSVTISLQRYCAVFKIKPGWKDTYSNRHD</sequence>
<evidence type="ECO:0000313" key="2">
    <source>
        <dbReference type="EMBL" id="KIK80624.1"/>
    </source>
</evidence>
<dbReference type="HOGENOM" id="CLU_569976_0_0_1"/>